<reference evidence="1 2" key="1">
    <citation type="submission" date="2015-03" db="EMBL/GenBank/DDBJ databases">
        <title>Draft genome sequences of two protease-producing strains of Arsukibacterium isolated from two cold and alkaline environments.</title>
        <authorList>
            <person name="Lylloff J.E."/>
            <person name="Skov L.B."/>
            <person name="Jepsen M."/>
            <person name="Hallin P.F."/>
            <person name="Sorensen S.J."/>
            <person name="Stougaard P."/>
            <person name="Glaring M.A."/>
        </authorList>
    </citation>
    <scope>NUCLEOTIDE SEQUENCE [LARGE SCALE GENOMIC DNA]</scope>
    <source>
        <strain evidence="1 2">GCM72</strain>
    </source>
</reference>
<accession>A0A0M2V3D0</accession>
<evidence type="ECO:0000313" key="1">
    <source>
        <dbReference type="EMBL" id="KKO45136.1"/>
    </source>
</evidence>
<comment type="caution">
    <text evidence="1">The sequence shown here is derived from an EMBL/GenBank/DDBJ whole genome shotgun (WGS) entry which is preliminary data.</text>
</comment>
<keyword evidence="2" id="KW-1185">Reference proteome</keyword>
<dbReference type="AlphaFoldDB" id="A0A0M2V3D0"/>
<evidence type="ECO:0000313" key="2">
    <source>
        <dbReference type="Proteomes" id="UP000034228"/>
    </source>
</evidence>
<dbReference type="EMBL" id="LAHO01000011">
    <property type="protein sequence ID" value="KKO45136.1"/>
    <property type="molecule type" value="Genomic_DNA"/>
</dbReference>
<dbReference type="Pfam" id="PF11236">
    <property type="entry name" value="DUF3037"/>
    <property type="match status" value="1"/>
</dbReference>
<dbReference type="STRING" id="336831.WG68_11955"/>
<organism evidence="1 2">
    <name type="scientific">Arsukibacterium ikkense</name>
    <dbReference type="NCBI Taxonomy" id="336831"/>
    <lineage>
        <taxon>Bacteria</taxon>
        <taxon>Pseudomonadati</taxon>
        <taxon>Pseudomonadota</taxon>
        <taxon>Gammaproteobacteria</taxon>
        <taxon>Chromatiales</taxon>
        <taxon>Chromatiaceae</taxon>
        <taxon>Arsukibacterium</taxon>
    </lineage>
</organism>
<gene>
    <name evidence="1" type="ORF">WG68_11955</name>
</gene>
<dbReference type="OrthoDB" id="8851633at2"/>
<evidence type="ECO:0008006" key="3">
    <source>
        <dbReference type="Google" id="ProtNLM"/>
    </source>
</evidence>
<dbReference type="PATRIC" id="fig|336831.14.peg.1614"/>
<proteinExistence type="predicted"/>
<dbReference type="RefSeq" id="WP_046557925.1">
    <property type="nucleotide sequence ID" value="NZ_LAHO01000011.1"/>
</dbReference>
<protein>
    <recommendedName>
        <fullName evidence="3">DUF3037 domain-containing protein</fullName>
    </recommendedName>
</protein>
<sequence>MKTLYQYAIVRFLPHVETGEFANVGIVLCAPELGLFDFRLANTRFARVTDFFEDLEGKLYKATLQTVEQELQRLQSYVTRLTPKELAQQMQEVVRPRETLVRYSELRSLYLDQKPAAVIDQLFERLVHRTFLTEEYQESLMVKVIRQQLKEEKLTHFKQQKIHDNLIEVTLPLVAKTNDVFVIRPLAFRQQTAIRLFDHAEQWLGRFRRLVNHDVLQKDHILLPLQGPADKDNKLLGAYKEVERELAAFGVQTLDHKDKAGISRFAKQALVADSFKLQ</sequence>
<dbReference type="InterPro" id="IPR021398">
    <property type="entry name" value="DUF3037"/>
</dbReference>
<name>A0A0M2V3D0_9GAMM</name>
<dbReference type="Proteomes" id="UP000034228">
    <property type="component" value="Unassembled WGS sequence"/>
</dbReference>